<comment type="caution">
    <text evidence="2">The sequence shown here is derived from an EMBL/GenBank/DDBJ whole genome shotgun (WGS) entry which is preliminary data.</text>
</comment>
<evidence type="ECO:0000256" key="1">
    <source>
        <dbReference type="SAM" id="MobiDB-lite"/>
    </source>
</evidence>
<feature type="compositionally biased region" description="Basic and acidic residues" evidence="1">
    <location>
        <begin position="62"/>
        <end position="83"/>
    </location>
</feature>
<organism evidence="2 3">
    <name type="scientific">Cherax quadricarinatus</name>
    <name type="common">Australian red claw crayfish</name>
    <dbReference type="NCBI Taxonomy" id="27406"/>
    <lineage>
        <taxon>Eukaryota</taxon>
        <taxon>Metazoa</taxon>
        <taxon>Ecdysozoa</taxon>
        <taxon>Arthropoda</taxon>
        <taxon>Crustacea</taxon>
        <taxon>Multicrustacea</taxon>
        <taxon>Malacostraca</taxon>
        <taxon>Eumalacostraca</taxon>
        <taxon>Eucarida</taxon>
        <taxon>Decapoda</taxon>
        <taxon>Pleocyemata</taxon>
        <taxon>Astacidea</taxon>
        <taxon>Parastacoidea</taxon>
        <taxon>Parastacidae</taxon>
        <taxon>Cherax</taxon>
    </lineage>
</organism>
<feature type="non-terminal residue" evidence="2">
    <location>
        <position position="163"/>
    </location>
</feature>
<accession>A0AAW0W7T2</accession>
<protein>
    <submittedName>
        <fullName evidence="2">Uncharacterized protein</fullName>
    </submittedName>
</protein>
<proteinExistence type="predicted"/>
<feature type="non-terminal residue" evidence="2">
    <location>
        <position position="1"/>
    </location>
</feature>
<reference evidence="2 3" key="1">
    <citation type="journal article" date="2024" name="BMC Genomics">
        <title>Genome assembly of redclaw crayfish (Cherax quadricarinatus) provides insights into its immune adaptation and hypoxia tolerance.</title>
        <authorList>
            <person name="Liu Z."/>
            <person name="Zheng J."/>
            <person name="Li H."/>
            <person name="Fang K."/>
            <person name="Wang S."/>
            <person name="He J."/>
            <person name="Zhou D."/>
            <person name="Weng S."/>
            <person name="Chi M."/>
            <person name="Gu Z."/>
            <person name="He J."/>
            <person name="Li F."/>
            <person name="Wang M."/>
        </authorList>
    </citation>
    <scope>NUCLEOTIDE SEQUENCE [LARGE SCALE GENOMIC DNA]</scope>
    <source>
        <strain evidence="2">ZL_2023a</strain>
    </source>
</reference>
<feature type="region of interest" description="Disordered" evidence="1">
    <location>
        <begin position="62"/>
        <end position="84"/>
    </location>
</feature>
<sequence length="163" mass="18108">FNVPTNVQRCDPFNIPTNVQRCDPFSVPINVQRYDPCSVPTNVQRCKPFIVVSRIKAEHKQVDEDWGGETKSREGETGGREGETNSLVEELETCRQIQGVLGSLCEAVSSVMTPSLLVVTPTIFLQSCYMLYHVSHCMSLPCVVPHCVVPHCVVSYCVVPHCV</sequence>
<dbReference type="EMBL" id="JARKIK010000082">
    <property type="protein sequence ID" value="KAK8725621.1"/>
    <property type="molecule type" value="Genomic_DNA"/>
</dbReference>
<dbReference type="Proteomes" id="UP001445076">
    <property type="component" value="Unassembled WGS sequence"/>
</dbReference>
<keyword evidence="3" id="KW-1185">Reference proteome</keyword>
<evidence type="ECO:0000313" key="2">
    <source>
        <dbReference type="EMBL" id="KAK8725621.1"/>
    </source>
</evidence>
<evidence type="ECO:0000313" key="3">
    <source>
        <dbReference type="Proteomes" id="UP001445076"/>
    </source>
</evidence>
<name>A0AAW0W7T2_CHEQU</name>
<gene>
    <name evidence="2" type="ORF">OTU49_010651</name>
</gene>
<dbReference type="AlphaFoldDB" id="A0AAW0W7T2"/>